<protein>
    <submittedName>
        <fullName evidence="1">Uncharacterized protein</fullName>
    </submittedName>
</protein>
<dbReference type="EMBL" id="PQXK01000202">
    <property type="protein sequence ID" value="TGO34326.1"/>
    <property type="molecule type" value="Genomic_DNA"/>
</dbReference>
<keyword evidence="2" id="KW-1185">Reference proteome</keyword>
<evidence type="ECO:0000313" key="2">
    <source>
        <dbReference type="Proteomes" id="UP000297814"/>
    </source>
</evidence>
<accession>A0A4Z1GBI3</accession>
<evidence type="ECO:0000313" key="1">
    <source>
        <dbReference type="EMBL" id="TGO34326.1"/>
    </source>
</evidence>
<proteinExistence type="predicted"/>
<comment type="caution">
    <text evidence="1">The sequence shown here is derived from an EMBL/GenBank/DDBJ whole genome shotgun (WGS) entry which is preliminary data.</text>
</comment>
<organism evidence="1 2">
    <name type="scientific">Botrytis hyacinthi</name>
    <dbReference type="NCBI Taxonomy" id="278943"/>
    <lineage>
        <taxon>Eukaryota</taxon>
        <taxon>Fungi</taxon>
        <taxon>Dikarya</taxon>
        <taxon>Ascomycota</taxon>
        <taxon>Pezizomycotina</taxon>
        <taxon>Leotiomycetes</taxon>
        <taxon>Helotiales</taxon>
        <taxon>Sclerotiniaceae</taxon>
        <taxon>Botrytis</taxon>
    </lineage>
</organism>
<reference evidence="1 2" key="1">
    <citation type="submission" date="2017-12" db="EMBL/GenBank/DDBJ databases">
        <title>Comparative genomics of Botrytis spp.</title>
        <authorList>
            <person name="Valero-Jimenez C.A."/>
            <person name="Tapia P."/>
            <person name="Veloso J."/>
            <person name="Silva-Moreno E."/>
            <person name="Staats M."/>
            <person name="Valdes J.H."/>
            <person name="Van Kan J.A.L."/>
        </authorList>
    </citation>
    <scope>NUCLEOTIDE SEQUENCE [LARGE SCALE GENOMIC DNA]</scope>
    <source>
        <strain evidence="1 2">Bh0001</strain>
    </source>
</reference>
<sequence>MYRFRNFVSRSKLSKWSIQNPHQPSHLGVSLSTTKFFTTMNMDSKIPTKVHLTLFSVIFGTLPFAINNSKRTLPLKYQEQILLPAEERDKHIGKHSGEPFFTNISEPYDCQNKMLLDLDNSEEMWTTWEEERQELNIGEFLKAEHFLSRLSQEERKNYGMKLWPWIAESQNGNAHRLDLPILIKQVIKSKDLNCGLIFEALFGISQEEVQVLLKMDERCVKRLGQSCEESYIEDNFQPAESNHSETIAEDWRERAILSGFGAVQGKAKQDSADAETNSK</sequence>
<gene>
    <name evidence="1" type="ORF">BHYA_0202g00100</name>
</gene>
<dbReference type="Proteomes" id="UP000297814">
    <property type="component" value="Unassembled WGS sequence"/>
</dbReference>
<dbReference type="AlphaFoldDB" id="A0A4Z1GBI3"/>
<name>A0A4Z1GBI3_9HELO</name>